<dbReference type="EC" id="1.8.1.8" evidence="1"/>
<dbReference type="PANTHER" id="PTHR13871:SF96">
    <property type="entry name" value="THIOREDOXIN DOMAIN-CONTAINING PROTEIN"/>
    <property type="match status" value="1"/>
</dbReference>
<gene>
    <name evidence="9" type="ORF">Pcinc_032453</name>
</gene>
<dbReference type="Gene3D" id="3.40.30.10">
    <property type="entry name" value="Glutaredoxin"/>
    <property type="match status" value="1"/>
</dbReference>
<evidence type="ECO:0000313" key="9">
    <source>
        <dbReference type="EMBL" id="KAK3861599.1"/>
    </source>
</evidence>
<protein>
    <recommendedName>
        <fullName evidence="1">protein-disulfide reductase</fullName>
        <ecNumber evidence="1">1.8.1.8</ecNumber>
    </recommendedName>
</protein>
<comment type="catalytic activity">
    <reaction evidence="5">
        <text>[protein]-dithiol + NAD(+) = [protein]-disulfide + NADH + H(+)</text>
        <dbReference type="Rhea" id="RHEA:18749"/>
        <dbReference type="Rhea" id="RHEA-COMP:10593"/>
        <dbReference type="Rhea" id="RHEA-COMP:10594"/>
        <dbReference type="ChEBI" id="CHEBI:15378"/>
        <dbReference type="ChEBI" id="CHEBI:29950"/>
        <dbReference type="ChEBI" id="CHEBI:50058"/>
        <dbReference type="ChEBI" id="CHEBI:57540"/>
        <dbReference type="ChEBI" id="CHEBI:57945"/>
        <dbReference type="EC" id="1.8.1.8"/>
    </reaction>
</comment>
<feature type="compositionally biased region" description="Low complexity" evidence="7">
    <location>
        <begin position="428"/>
        <end position="459"/>
    </location>
</feature>
<dbReference type="InterPro" id="IPR052259">
    <property type="entry name" value="Nucleoredoxin-like"/>
</dbReference>
<reference evidence="9" key="1">
    <citation type="submission" date="2023-10" db="EMBL/GenBank/DDBJ databases">
        <title>Genome assemblies of two species of porcelain crab, Petrolisthes cinctipes and Petrolisthes manimaculis (Anomura: Porcellanidae).</title>
        <authorList>
            <person name="Angst P."/>
        </authorList>
    </citation>
    <scope>NUCLEOTIDE SEQUENCE</scope>
    <source>
        <strain evidence="9">PB745_01</strain>
        <tissue evidence="9">Gill</tissue>
    </source>
</reference>
<evidence type="ECO:0000259" key="8">
    <source>
        <dbReference type="Pfam" id="PF13905"/>
    </source>
</evidence>
<feature type="region of interest" description="Disordered" evidence="7">
    <location>
        <begin position="397"/>
        <end position="459"/>
    </location>
</feature>
<dbReference type="InterPro" id="IPR012336">
    <property type="entry name" value="Thioredoxin-like_fold"/>
</dbReference>
<evidence type="ECO:0000256" key="6">
    <source>
        <dbReference type="ARBA" id="ARBA00047804"/>
    </source>
</evidence>
<dbReference type="EMBL" id="JAWQEG010004461">
    <property type="protein sequence ID" value="KAK3861599.1"/>
    <property type="molecule type" value="Genomic_DNA"/>
</dbReference>
<evidence type="ECO:0000256" key="5">
    <source>
        <dbReference type="ARBA" id="ARBA00047388"/>
    </source>
</evidence>
<feature type="domain" description="Thioredoxin-like fold" evidence="8">
    <location>
        <begin position="284"/>
        <end position="348"/>
    </location>
</feature>
<keyword evidence="3" id="KW-0560">Oxidoreductase</keyword>
<comment type="caution">
    <text evidence="9">The sequence shown here is derived from an EMBL/GenBank/DDBJ whole genome shotgun (WGS) entry which is preliminary data.</text>
</comment>
<comment type="catalytic activity">
    <reaction evidence="6">
        <text>[protein]-dithiol + NADP(+) = [protein]-disulfide + NADPH + H(+)</text>
        <dbReference type="Rhea" id="RHEA:18753"/>
        <dbReference type="Rhea" id="RHEA-COMP:10593"/>
        <dbReference type="Rhea" id="RHEA-COMP:10594"/>
        <dbReference type="ChEBI" id="CHEBI:15378"/>
        <dbReference type="ChEBI" id="CHEBI:29950"/>
        <dbReference type="ChEBI" id="CHEBI:50058"/>
        <dbReference type="ChEBI" id="CHEBI:57783"/>
        <dbReference type="ChEBI" id="CHEBI:58349"/>
        <dbReference type="EC" id="1.8.1.8"/>
    </reaction>
</comment>
<dbReference type="Proteomes" id="UP001286313">
    <property type="component" value="Unassembled WGS sequence"/>
</dbReference>
<dbReference type="Gene3D" id="2.60.40.1670">
    <property type="entry name" value="beta-sandwich domain of Sec23/24"/>
    <property type="match status" value="1"/>
</dbReference>
<evidence type="ECO:0000256" key="4">
    <source>
        <dbReference type="ARBA" id="ARBA00023027"/>
    </source>
</evidence>
<dbReference type="Pfam" id="PF13905">
    <property type="entry name" value="Thioredoxin_8"/>
    <property type="match status" value="1"/>
</dbReference>
<evidence type="ECO:0000256" key="1">
    <source>
        <dbReference type="ARBA" id="ARBA00012612"/>
    </source>
</evidence>
<proteinExistence type="predicted"/>
<evidence type="ECO:0000256" key="3">
    <source>
        <dbReference type="ARBA" id="ARBA00023002"/>
    </source>
</evidence>
<sequence>MWPRSLWTGSGARYVVIQFHREVITAFIALDVLSDPSITVLSYPAASHPARCLSFCPYTPERRSCFVRHIKKGLETVKRAGGKLVLLWDHNPDPPPRDGLDVLVSAASQVRLEVVSVGRVSQLCHPAVVRALSQNGGSLHMVNTKSEALKLLHHSTFLTWGVRASLRVVASPGVRAVRASGRGLAWRDGQVMLGCLVGRPMIALELELNQDHMTSHTHRAFYKDHRTHIQIQLSYTNRKGRRVVAVFNRSFTRSSSPCHDPLVTHALEHLHTYGPPISLDPAVLTPQLMAFYNHVRENTKHQLELVLVSSDTDQTAFTDHFADMPWHAVPFTDTKRKSLIEMFSQASPPTITSSPLITYLHHPPYIFITHYNIFTTHHTSLPPTTHLYHPPHIFTTHQQQQLPTTTQLHHTSSQPTNQNNHHPPHIFTTHQQEQPPPTTHLHNPPTRTTTTHHTSSQPTNNTCITINSLLYPPPHLYLLVCYQPQLFSI</sequence>
<name>A0AAE1EU29_PETCI</name>
<dbReference type="GO" id="GO:0047134">
    <property type="term" value="F:protein-disulfide reductase [NAD(P)H] activity"/>
    <property type="evidence" value="ECO:0007669"/>
    <property type="project" value="UniProtKB-EC"/>
</dbReference>
<feature type="compositionally biased region" description="Low complexity" evidence="7">
    <location>
        <begin position="397"/>
        <end position="416"/>
    </location>
</feature>
<evidence type="ECO:0000313" key="10">
    <source>
        <dbReference type="Proteomes" id="UP001286313"/>
    </source>
</evidence>
<organism evidence="9 10">
    <name type="scientific">Petrolisthes cinctipes</name>
    <name type="common">Flat porcelain crab</name>
    <dbReference type="NCBI Taxonomy" id="88211"/>
    <lineage>
        <taxon>Eukaryota</taxon>
        <taxon>Metazoa</taxon>
        <taxon>Ecdysozoa</taxon>
        <taxon>Arthropoda</taxon>
        <taxon>Crustacea</taxon>
        <taxon>Multicrustacea</taxon>
        <taxon>Malacostraca</taxon>
        <taxon>Eumalacostraca</taxon>
        <taxon>Eucarida</taxon>
        <taxon>Decapoda</taxon>
        <taxon>Pleocyemata</taxon>
        <taxon>Anomura</taxon>
        <taxon>Galatheoidea</taxon>
        <taxon>Porcellanidae</taxon>
        <taxon>Petrolisthes</taxon>
    </lineage>
</organism>
<dbReference type="AlphaFoldDB" id="A0AAE1EU29"/>
<evidence type="ECO:0000256" key="7">
    <source>
        <dbReference type="SAM" id="MobiDB-lite"/>
    </source>
</evidence>
<evidence type="ECO:0000256" key="2">
    <source>
        <dbReference type="ARBA" id="ARBA00022737"/>
    </source>
</evidence>
<accession>A0AAE1EU29</accession>
<keyword evidence="10" id="KW-1185">Reference proteome</keyword>
<keyword evidence="2" id="KW-0677">Repeat</keyword>
<keyword evidence="4" id="KW-0520">NAD</keyword>
<dbReference type="PANTHER" id="PTHR13871">
    <property type="entry name" value="THIOREDOXIN"/>
    <property type="match status" value="1"/>
</dbReference>